<organism evidence="2 3">
    <name type="scientific">Strigomonas culicis</name>
    <dbReference type="NCBI Taxonomy" id="28005"/>
    <lineage>
        <taxon>Eukaryota</taxon>
        <taxon>Discoba</taxon>
        <taxon>Euglenozoa</taxon>
        <taxon>Kinetoplastea</taxon>
        <taxon>Metakinetoplastina</taxon>
        <taxon>Trypanosomatida</taxon>
        <taxon>Trypanosomatidae</taxon>
        <taxon>Strigomonadinae</taxon>
        <taxon>Strigomonas</taxon>
    </lineage>
</organism>
<proteinExistence type="predicted"/>
<sequence>MDPQRSPIPSRPSSLPPLPAIRRDSDGEAKPAAPDGAAPKADRPKLDVFQAHEKEMFDEHLRKAFHERQQQQRKTRQVEHLVLGKGLGGAAEQSLRQGLYHPNKVLEPIKEKDALLYQELDITLGVSTQAQDTEITPIGSSKGASTLYASSIITVEKRGRLGEDAAEQSQSLSKGAEDEAEKPLTDKLRMTLNPVSLLSEARREIEDNLTTSEQELDRVCAPFTFDEVHDTLRVALAAVERGRLDERVALPMHTRDPPSFDVEQRRRQQKEHEEHPPLLEGAEEVLAFVRNNVFPVAYQVLTVTHAAQWVIHYTVAFLRTMIAQNEKEARVRVDLLARCVRLLGGTESFSALLLSLESKTEEYDSFWILRETAELHLTSLLDDIERGLTAVLACRFPLRRARLFMMERGVRVKLQRALLFINEMDYNWSPNVAFHAEWKQIFLSGIFKRIHTVVEPLFAFCSLGFIDSCLYDSVTDGRLFSQRAPSGKSPTFPRARSLAYDCTIERLSFLQIGMGVKGVASLVVGLQLCMGARYVLKQCSPAYDEQWGFHMDEDVEGTTADDAIKAVDYLTKSVKQKALPHTSSARAPRSTVFLTQADGEI</sequence>
<dbReference type="EMBL" id="ATMH01005880">
    <property type="protein sequence ID" value="EPY27180.1"/>
    <property type="molecule type" value="Genomic_DNA"/>
</dbReference>
<name>S9VV90_9TRYP</name>
<feature type="compositionally biased region" description="Low complexity" evidence="1">
    <location>
        <begin position="30"/>
        <end position="39"/>
    </location>
</feature>
<feature type="region of interest" description="Disordered" evidence="1">
    <location>
        <begin position="252"/>
        <end position="276"/>
    </location>
</feature>
<reference evidence="2 3" key="1">
    <citation type="journal article" date="2013" name="PLoS ONE">
        <title>Predicting the Proteins of Angomonas deanei, Strigomonas culicis and Their Respective Endosymbionts Reveals New Aspects of the Trypanosomatidae Family.</title>
        <authorList>
            <person name="Motta M.C."/>
            <person name="Martins A.C."/>
            <person name="de Souza S.S."/>
            <person name="Catta-Preta C.M."/>
            <person name="Silva R."/>
            <person name="Klein C.C."/>
            <person name="de Almeida L.G."/>
            <person name="de Lima Cunha O."/>
            <person name="Ciapina L.P."/>
            <person name="Brocchi M."/>
            <person name="Colabardini A.C."/>
            <person name="de Araujo Lima B."/>
            <person name="Machado C.R."/>
            <person name="de Almeida Soares C.M."/>
            <person name="Probst C.M."/>
            <person name="de Menezes C.B."/>
            <person name="Thompson C.E."/>
            <person name="Bartholomeu D.C."/>
            <person name="Gradia D.F."/>
            <person name="Pavoni D.P."/>
            <person name="Grisard E.C."/>
            <person name="Fantinatti-Garboggini F."/>
            <person name="Marchini F.K."/>
            <person name="Rodrigues-Luiz G.F."/>
            <person name="Wagner G."/>
            <person name="Goldman G.H."/>
            <person name="Fietto J.L."/>
            <person name="Elias M.C."/>
            <person name="Goldman M.H."/>
            <person name="Sagot M.F."/>
            <person name="Pereira M."/>
            <person name="Stoco P.H."/>
            <person name="de Mendonca-Neto R.P."/>
            <person name="Teixeira S.M."/>
            <person name="Maciel T.E."/>
            <person name="de Oliveira Mendes T.A."/>
            <person name="Urmenyi T.P."/>
            <person name="de Souza W."/>
            <person name="Schenkman S."/>
            <person name="de Vasconcelos A.T."/>
        </authorList>
    </citation>
    <scope>NUCLEOTIDE SEQUENCE [LARGE SCALE GENOMIC DNA]</scope>
</reference>
<protein>
    <submittedName>
        <fullName evidence="2">Uncharacterized protein</fullName>
    </submittedName>
</protein>
<accession>S9VV90</accession>
<dbReference type="OrthoDB" id="278356at2759"/>
<dbReference type="Proteomes" id="UP000015354">
    <property type="component" value="Unassembled WGS sequence"/>
</dbReference>
<dbReference type="AlphaFoldDB" id="S9VV90"/>
<keyword evidence="3" id="KW-1185">Reference proteome</keyword>
<evidence type="ECO:0000256" key="1">
    <source>
        <dbReference type="SAM" id="MobiDB-lite"/>
    </source>
</evidence>
<evidence type="ECO:0000313" key="2">
    <source>
        <dbReference type="EMBL" id="EPY27180.1"/>
    </source>
</evidence>
<feature type="region of interest" description="Disordered" evidence="1">
    <location>
        <begin position="163"/>
        <end position="186"/>
    </location>
</feature>
<feature type="compositionally biased region" description="Low complexity" evidence="1">
    <location>
        <begin position="1"/>
        <end position="13"/>
    </location>
</feature>
<feature type="region of interest" description="Disordered" evidence="1">
    <location>
        <begin position="1"/>
        <end position="45"/>
    </location>
</feature>
<gene>
    <name evidence="2" type="ORF">STCU_05880</name>
</gene>
<comment type="caution">
    <text evidence="2">The sequence shown here is derived from an EMBL/GenBank/DDBJ whole genome shotgun (WGS) entry which is preliminary data.</text>
</comment>
<evidence type="ECO:0000313" key="3">
    <source>
        <dbReference type="Proteomes" id="UP000015354"/>
    </source>
</evidence>
<feature type="compositionally biased region" description="Basic and acidic residues" evidence="1">
    <location>
        <begin position="175"/>
        <end position="186"/>
    </location>
</feature>